<keyword evidence="4" id="KW-0378">Hydrolase</keyword>
<evidence type="ECO:0000256" key="10">
    <source>
        <dbReference type="NCBIfam" id="TIGR02228"/>
    </source>
</evidence>
<dbReference type="GO" id="GO:0006465">
    <property type="term" value="P:signal peptide processing"/>
    <property type="evidence" value="ECO:0007669"/>
    <property type="project" value="UniProtKB-UniRule"/>
</dbReference>
<organism evidence="13 14">
    <name type="scientific">Gordonia sputi NBRC 100414</name>
    <dbReference type="NCBI Taxonomy" id="1089453"/>
    <lineage>
        <taxon>Bacteria</taxon>
        <taxon>Bacillati</taxon>
        <taxon>Actinomycetota</taxon>
        <taxon>Actinomycetes</taxon>
        <taxon>Mycobacteriales</taxon>
        <taxon>Gordoniaceae</taxon>
        <taxon>Gordonia</taxon>
    </lineage>
</organism>
<evidence type="ECO:0000256" key="7">
    <source>
        <dbReference type="ARBA" id="ARBA00022989"/>
    </source>
</evidence>
<feature type="region of interest" description="Disordered" evidence="11">
    <location>
        <begin position="158"/>
        <end position="191"/>
    </location>
</feature>
<evidence type="ECO:0000313" key="13">
    <source>
        <dbReference type="EMBL" id="GAB41175.1"/>
    </source>
</evidence>
<gene>
    <name evidence="13" type="ORF">GOSPT_122_00300</name>
</gene>
<dbReference type="SUPFAM" id="SSF51306">
    <property type="entry name" value="LexA/Signal peptidase"/>
    <property type="match status" value="1"/>
</dbReference>
<dbReference type="InterPro" id="IPR001733">
    <property type="entry name" value="Peptidase_S26B"/>
</dbReference>
<evidence type="ECO:0000256" key="5">
    <source>
        <dbReference type="ARBA" id="ARBA00022824"/>
    </source>
</evidence>
<evidence type="ECO:0000256" key="11">
    <source>
        <dbReference type="SAM" id="MobiDB-lite"/>
    </source>
</evidence>
<dbReference type="GO" id="GO:0016020">
    <property type="term" value="C:membrane"/>
    <property type="evidence" value="ECO:0007669"/>
    <property type="project" value="UniProtKB-UniRule"/>
</dbReference>
<comment type="caution">
    <text evidence="13">The sequence shown here is derived from an EMBL/GenBank/DDBJ whole genome shotgun (WGS) entry which is preliminary data.</text>
</comment>
<feature type="compositionally biased region" description="Polar residues" evidence="11">
    <location>
        <begin position="552"/>
        <end position="570"/>
    </location>
</feature>
<keyword evidence="6" id="KW-0735">Signal-anchor</keyword>
<proteinExistence type="predicted"/>
<evidence type="ECO:0000256" key="8">
    <source>
        <dbReference type="ARBA" id="ARBA00023136"/>
    </source>
</evidence>
<evidence type="ECO:0000259" key="12">
    <source>
        <dbReference type="Pfam" id="PF10502"/>
    </source>
</evidence>
<dbReference type="NCBIfam" id="TIGR02228">
    <property type="entry name" value="sigpep_I_arch"/>
    <property type="match status" value="1"/>
</dbReference>
<evidence type="ECO:0000256" key="2">
    <source>
        <dbReference type="ARBA" id="ARBA00022670"/>
    </source>
</evidence>
<dbReference type="EMBL" id="BAFC01000120">
    <property type="protein sequence ID" value="GAB41175.1"/>
    <property type="molecule type" value="Genomic_DNA"/>
</dbReference>
<evidence type="ECO:0000256" key="6">
    <source>
        <dbReference type="ARBA" id="ARBA00022968"/>
    </source>
</evidence>
<evidence type="ECO:0000256" key="9">
    <source>
        <dbReference type="ARBA" id="ARBA00045533"/>
    </source>
</evidence>
<dbReference type="InterPro" id="IPR036286">
    <property type="entry name" value="LexA/Signal_pep-like_sf"/>
</dbReference>
<keyword evidence="14" id="KW-1185">Reference proteome</keyword>
<name>H5U617_9ACTN</name>
<dbReference type="AlphaFoldDB" id="H5U617"/>
<keyword evidence="8" id="KW-0472">Membrane</keyword>
<sequence length="570" mass="56938">MRTIARELVLTIGAALGLLCIGFAIAAHAFGITPLIVRSGSMAPTLPVGSLALAAPVHGTDVRPGDVVSISRPDGSRITHRVISTAAASQVAVTAYLKGDANQFPDPAPYVIGDAHRVVVTIPLAGYAASWMQTPAGRILLGTASIALVYLTFRRRRGSRTDDRGTTRDGAEPAPGNRGPEPRVPAAGHRARHTTATAGVATAVTLALATQQVGAAHAASLTDVAVMSSSISMGTFGNSIPNDRGAVIIATAGSASGCKISWTAPSSGFSVRVSFLPKGVAVPADHDPTPTTYQSEYTLTAGTLSYVATAPTDVVGTDTTAASGQIFTVRTVRTADQMVSANFAYGYVYRASSTSNYNCGVRSVDGNVNYTWPATSSGVQSLALKADVAASTSSTTSSSAASSTSSSAASSSSAAQSSSSTAAQSSSSGTSSSTSAAGSSTSPSSSSLSTTTVTSTAIATGPGATSPSKSVSASLTGTTLTLTDTASGATVFTDTVQSGSTLTWDATDDILTVHQPDGSSVLVKKAGDAWQSYDIATTTVAPTTTPPVATTSSNQPSAASSTGVTAPSAG</sequence>
<dbReference type="EC" id="3.4.21.89" evidence="10"/>
<comment type="subcellular location">
    <subcellularLocation>
        <location evidence="1">Endoplasmic reticulum membrane</location>
        <topology evidence="1">Single-pass type II membrane protein</topology>
    </subcellularLocation>
</comment>
<dbReference type="CDD" id="cd06462">
    <property type="entry name" value="Peptidase_S24_S26"/>
    <property type="match status" value="1"/>
</dbReference>
<dbReference type="GO" id="GO:0009003">
    <property type="term" value="F:signal peptidase activity"/>
    <property type="evidence" value="ECO:0007669"/>
    <property type="project" value="UniProtKB-EC"/>
</dbReference>
<dbReference type="PROSITE" id="PS00501">
    <property type="entry name" value="SPASE_I_1"/>
    <property type="match status" value="1"/>
</dbReference>
<protein>
    <recommendedName>
        <fullName evidence="10">Signal peptidase I</fullName>
        <ecNumber evidence="10">3.4.21.89</ecNumber>
    </recommendedName>
</protein>
<dbReference type="Pfam" id="PF10502">
    <property type="entry name" value="Peptidase_S26"/>
    <property type="match status" value="1"/>
</dbReference>
<feature type="region of interest" description="Disordered" evidence="11">
    <location>
        <begin position="541"/>
        <end position="570"/>
    </location>
</feature>
<evidence type="ECO:0000313" key="14">
    <source>
        <dbReference type="Proteomes" id="UP000005845"/>
    </source>
</evidence>
<dbReference type="InterPro" id="IPR019756">
    <property type="entry name" value="Pept_S26A_signal_pept_1_Ser-AS"/>
</dbReference>
<evidence type="ECO:0000256" key="4">
    <source>
        <dbReference type="ARBA" id="ARBA00022801"/>
    </source>
</evidence>
<comment type="function">
    <text evidence="9">Catalytic component of the signal peptidase complex (SPC) which catalyzes the cleavage of N-terminal signal sequences from nascent proteins as they are translocated into the lumen of the endoplasmic reticulum. Specifically cleaves N-terminal signal peptides that contain a hydrophobic alpha-helix (h-region) shorter than 18-20 amino acids.</text>
</comment>
<keyword evidence="3" id="KW-0812">Transmembrane</keyword>
<dbReference type="GO" id="GO:0004252">
    <property type="term" value="F:serine-type endopeptidase activity"/>
    <property type="evidence" value="ECO:0007669"/>
    <property type="project" value="UniProtKB-UniRule"/>
</dbReference>
<reference evidence="13 14" key="1">
    <citation type="submission" date="2012-02" db="EMBL/GenBank/DDBJ databases">
        <title>Whole genome shotgun sequence of Gordonia sputi NBRC 100414.</title>
        <authorList>
            <person name="Yoshida I."/>
            <person name="Hosoyama A."/>
            <person name="Tsuchikane K."/>
            <person name="Katsumata H."/>
            <person name="Yamazaki S."/>
            <person name="Fujita N."/>
        </authorList>
    </citation>
    <scope>NUCLEOTIDE SEQUENCE [LARGE SCALE GENOMIC DNA]</scope>
    <source>
        <strain evidence="13 14">NBRC 100414</strain>
    </source>
</reference>
<feature type="region of interest" description="Disordered" evidence="11">
    <location>
        <begin position="395"/>
        <end position="450"/>
    </location>
</feature>
<feature type="domain" description="Peptidase S26" evidence="12">
    <location>
        <begin position="18"/>
        <end position="85"/>
    </location>
</feature>
<dbReference type="Proteomes" id="UP000005845">
    <property type="component" value="Unassembled WGS sequence"/>
</dbReference>
<evidence type="ECO:0000256" key="1">
    <source>
        <dbReference type="ARBA" id="ARBA00004648"/>
    </source>
</evidence>
<feature type="compositionally biased region" description="Low complexity" evidence="11">
    <location>
        <begin position="541"/>
        <end position="551"/>
    </location>
</feature>
<keyword evidence="5" id="KW-0256">Endoplasmic reticulum</keyword>
<feature type="compositionally biased region" description="Basic and acidic residues" evidence="11">
    <location>
        <begin position="159"/>
        <end position="171"/>
    </location>
</feature>
<dbReference type="InterPro" id="IPR019533">
    <property type="entry name" value="Peptidase_S26"/>
</dbReference>
<accession>H5U617</accession>
<keyword evidence="2" id="KW-0645">Protease</keyword>
<keyword evidence="7" id="KW-1133">Transmembrane helix</keyword>
<evidence type="ECO:0000256" key="3">
    <source>
        <dbReference type="ARBA" id="ARBA00022692"/>
    </source>
</evidence>
<dbReference type="eggNOG" id="COG0681">
    <property type="taxonomic scope" value="Bacteria"/>
</dbReference>